<name>X1SJW3_9ZZZZ</name>
<comment type="caution">
    <text evidence="1">The sequence shown here is derived from an EMBL/GenBank/DDBJ whole genome shotgun (WGS) entry which is preliminary data.</text>
</comment>
<proteinExistence type="predicted"/>
<dbReference type="EMBL" id="BARW01023227">
    <property type="protein sequence ID" value="GAI93253.1"/>
    <property type="molecule type" value="Genomic_DNA"/>
</dbReference>
<evidence type="ECO:0000313" key="1">
    <source>
        <dbReference type="EMBL" id="GAI93253.1"/>
    </source>
</evidence>
<sequence>MRLLNVDVNRENLKGKKIHYWIKQKGIIIIDYGYPNGDIHIYKHIESVNSKNLKNILEKYLGNEDLSVAAYLEIQELIDANELKSELFNQKRIVEK</sequence>
<accession>X1SJW3</accession>
<protein>
    <submittedName>
        <fullName evidence="1">Uncharacterized protein</fullName>
    </submittedName>
</protein>
<gene>
    <name evidence="1" type="ORF">S12H4_38565</name>
</gene>
<reference evidence="1" key="1">
    <citation type="journal article" date="2014" name="Front. Microbiol.">
        <title>High frequency of phylogenetically diverse reductive dehalogenase-homologous genes in deep subseafloor sedimentary metagenomes.</title>
        <authorList>
            <person name="Kawai M."/>
            <person name="Futagami T."/>
            <person name="Toyoda A."/>
            <person name="Takaki Y."/>
            <person name="Nishi S."/>
            <person name="Hori S."/>
            <person name="Arai W."/>
            <person name="Tsubouchi T."/>
            <person name="Morono Y."/>
            <person name="Uchiyama I."/>
            <person name="Ito T."/>
            <person name="Fujiyama A."/>
            <person name="Inagaki F."/>
            <person name="Takami H."/>
        </authorList>
    </citation>
    <scope>NUCLEOTIDE SEQUENCE</scope>
    <source>
        <strain evidence="1">Expedition CK06-06</strain>
    </source>
</reference>
<dbReference type="AlphaFoldDB" id="X1SJW3"/>
<organism evidence="1">
    <name type="scientific">marine sediment metagenome</name>
    <dbReference type="NCBI Taxonomy" id="412755"/>
    <lineage>
        <taxon>unclassified sequences</taxon>
        <taxon>metagenomes</taxon>
        <taxon>ecological metagenomes</taxon>
    </lineage>
</organism>